<reference evidence="9" key="2">
    <citation type="journal article" date="2020" name="Nat. Commun.">
        <title>Large-scale genome sequencing of mycorrhizal fungi provides insights into the early evolution of symbiotic traits.</title>
        <authorList>
            <person name="Miyauchi S."/>
            <person name="Kiss E."/>
            <person name="Kuo A."/>
            <person name="Drula E."/>
            <person name="Kohler A."/>
            <person name="Sanchez-Garcia M."/>
            <person name="Morin E."/>
            <person name="Andreopoulos B."/>
            <person name="Barry K.W."/>
            <person name="Bonito G."/>
            <person name="Buee M."/>
            <person name="Carver A."/>
            <person name="Chen C."/>
            <person name="Cichocki N."/>
            <person name="Clum A."/>
            <person name="Culley D."/>
            <person name="Crous P.W."/>
            <person name="Fauchery L."/>
            <person name="Girlanda M."/>
            <person name="Hayes R.D."/>
            <person name="Keri Z."/>
            <person name="LaButti K."/>
            <person name="Lipzen A."/>
            <person name="Lombard V."/>
            <person name="Magnuson J."/>
            <person name="Maillard F."/>
            <person name="Murat C."/>
            <person name="Nolan M."/>
            <person name="Ohm R.A."/>
            <person name="Pangilinan J."/>
            <person name="Pereira M.F."/>
            <person name="Perotto S."/>
            <person name="Peter M."/>
            <person name="Pfister S."/>
            <person name="Riley R."/>
            <person name="Sitrit Y."/>
            <person name="Stielow J.B."/>
            <person name="Szollosi G."/>
            <person name="Zifcakova L."/>
            <person name="Stursova M."/>
            <person name="Spatafora J.W."/>
            <person name="Tedersoo L."/>
            <person name="Vaario L.M."/>
            <person name="Yamada A."/>
            <person name="Yan M."/>
            <person name="Wang P."/>
            <person name="Xu J."/>
            <person name="Bruns T."/>
            <person name="Baldrian P."/>
            <person name="Vilgalys R."/>
            <person name="Dunand C."/>
            <person name="Henrissat B."/>
            <person name="Grigoriev I.V."/>
            <person name="Hibbett D."/>
            <person name="Nagy L.G."/>
            <person name="Martin F.M."/>
        </authorList>
    </citation>
    <scope>NUCLEOTIDE SEQUENCE</scope>
    <source>
        <strain evidence="9">BED1</strain>
    </source>
</reference>
<comment type="caution">
    <text evidence="9">The sequence shown here is derived from an EMBL/GenBank/DDBJ whole genome shotgun (WGS) entry which is preliminary data.</text>
</comment>
<evidence type="ECO:0000256" key="5">
    <source>
        <dbReference type="ARBA" id="ARBA00023274"/>
    </source>
</evidence>
<evidence type="ECO:0000256" key="4">
    <source>
        <dbReference type="ARBA" id="ARBA00023128"/>
    </source>
</evidence>
<dbReference type="GO" id="GO:0005762">
    <property type="term" value="C:mitochondrial large ribosomal subunit"/>
    <property type="evidence" value="ECO:0007669"/>
    <property type="project" value="TreeGrafter"/>
</dbReference>
<keyword evidence="5" id="KW-0687">Ribonucleoprotein</keyword>
<dbReference type="InterPro" id="IPR038340">
    <property type="entry name" value="MRP-L47_sf"/>
</dbReference>
<dbReference type="GO" id="GO:0003735">
    <property type="term" value="F:structural constituent of ribosome"/>
    <property type="evidence" value="ECO:0007669"/>
    <property type="project" value="InterPro"/>
</dbReference>
<dbReference type="GO" id="GO:0032543">
    <property type="term" value="P:mitochondrial translation"/>
    <property type="evidence" value="ECO:0007669"/>
    <property type="project" value="TreeGrafter"/>
</dbReference>
<dbReference type="PANTHER" id="PTHR21183:SF18">
    <property type="entry name" value="LARGE RIBOSOMAL SUBUNIT PROTEIN UL29M"/>
    <property type="match status" value="1"/>
</dbReference>
<feature type="compositionally biased region" description="Basic residues" evidence="8">
    <location>
        <begin position="188"/>
        <end position="204"/>
    </location>
</feature>
<feature type="compositionally biased region" description="Polar residues" evidence="8">
    <location>
        <begin position="24"/>
        <end position="47"/>
    </location>
</feature>
<comment type="similarity">
    <text evidence="2">Belongs to the universal ribosomal protein uL29 family.</text>
</comment>
<dbReference type="InterPro" id="IPR036049">
    <property type="entry name" value="Ribosomal_uL29_sf"/>
</dbReference>
<reference evidence="9" key="1">
    <citation type="submission" date="2019-10" db="EMBL/GenBank/DDBJ databases">
        <authorList>
            <consortium name="DOE Joint Genome Institute"/>
            <person name="Kuo A."/>
            <person name="Miyauchi S."/>
            <person name="Kiss E."/>
            <person name="Drula E."/>
            <person name="Kohler A."/>
            <person name="Sanchez-Garcia M."/>
            <person name="Andreopoulos B."/>
            <person name="Barry K.W."/>
            <person name="Bonito G."/>
            <person name="Buee M."/>
            <person name="Carver A."/>
            <person name="Chen C."/>
            <person name="Cichocki N."/>
            <person name="Clum A."/>
            <person name="Culley D."/>
            <person name="Crous P.W."/>
            <person name="Fauchery L."/>
            <person name="Girlanda M."/>
            <person name="Hayes R."/>
            <person name="Keri Z."/>
            <person name="LaButti K."/>
            <person name="Lipzen A."/>
            <person name="Lombard V."/>
            <person name="Magnuson J."/>
            <person name="Maillard F."/>
            <person name="Morin E."/>
            <person name="Murat C."/>
            <person name="Nolan M."/>
            <person name="Ohm R."/>
            <person name="Pangilinan J."/>
            <person name="Pereira M."/>
            <person name="Perotto S."/>
            <person name="Peter M."/>
            <person name="Riley R."/>
            <person name="Sitrit Y."/>
            <person name="Stielow B."/>
            <person name="Szollosi G."/>
            <person name="Zifcakova L."/>
            <person name="Stursova M."/>
            <person name="Spatafora J.W."/>
            <person name="Tedersoo L."/>
            <person name="Vaario L.-M."/>
            <person name="Yamada A."/>
            <person name="Yan M."/>
            <person name="Wang P."/>
            <person name="Xu J."/>
            <person name="Bruns T."/>
            <person name="Baldrian P."/>
            <person name="Vilgalys R."/>
            <person name="Henrissat B."/>
            <person name="Grigoriev I.V."/>
            <person name="Hibbett D."/>
            <person name="Nagy L.G."/>
            <person name="Martin F.M."/>
        </authorList>
    </citation>
    <scope>NUCLEOTIDE SEQUENCE</scope>
    <source>
        <strain evidence="9">BED1</strain>
    </source>
</reference>
<dbReference type="SUPFAM" id="SSF46561">
    <property type="entry name" value="Ribosomal protein L29 (L29p)"/>
    <property type="match status" value="1"/>
</dbReference>
<accession>A0AAD4BYE0</accession>
<evidence type="ECO:0000256" key="6">
    <source>
        <dbReference type="ARBA" id="ARBA00035289"/>
    </source>
</evidence>
<keyword evidence="3 9" id="KW-0689">Ribosomal protein</keyword>
<evidence type="ECO:0000313" key="10">
    <source>
        <dbReference type="Proteomes" id="UP001194468"/>
    </source>
</evidence>
<sequence>MSCILQPARPLRVLRVFHSVRWNSTQATPNPNTHPASPASSSITNPQKRPRLGIQVDPNHGLWGFFRKKEVDGVVAHETLEAQESLTESGRPWHAAELRRKSFRDLHTLWYVLLRERNLLATQREEARRMGIQNSQALAAPTMDRMCRKSMARLKFVLNERRLHYEKLIQEGVMSREELLMVPEPPKSPRRMTRRARTAARRKASSSPSDA</sequence>
<evidence type="ECO:0000256" key="2">
    <source>
        <dbReference type="ARBA" id="ARBA00009254"/>
    </source>
</evidence>
<keyword evidence="10" id="KW-1185">Reference proteome</keyword>
<evidence type="ECO:0000313" key="9">
    <source>
        <dbReference type="EMBL" id="KAF8443067.1"/>
    </source>
</evidence>
<evidence type="ECO:0000256" key="3">
    <source>
        <dbReference type="ARBA" id="ARBA00022980"/>
    </source>
</evidence>
<proteinExistence type="inferred from homology"/>
<keyword evidence="4" id="KW-0496">Mitochondrion</keyword>
<evidence type="ECO:0000256" key="7">
    <source>
        <dbReference type="ARBA" id="ARBA00035399"/>
    </source>
</evidence>
<dbReference type="Pfam" id="PF06984">
    <property type="entry name" value="MRP-L47"/>
    <property type="match status" value="1"/>
</dbReference>
<evidence type="ECO:0000256" key="8">
    <source>
        <dbReference type="SAM" id="MobiDB-lite"/>
    </source>
</evidence>
<name>A0AAD4BYE0_BOLED</name>
<dbReference type="PANTHER" id="PTHR21183">
    <property type="entry name" value="RIBOSOMAL PROTEIN L47, MITOCHONDRIAL-RELATED"/>
    <property type="match status" value="1"/>
</dbReference>
<protein>
    <recommendedName>
        <fullName evidence="6">Large ribosomal subunit protein uL29m</fullName>
    </recommendedName>
    <alternativeName>
        <fullName evidence="7">54S ribosomal protein L4, mitochondrial</fullName>
    </alternativeName>
</protein>
<organism evidence="9 10">
    <name type="scientific">Boletus edulis BED1</name>
    <dbReference type="NCBI Taxonomy" id="1328754"/>
    <lineage>
        <taxon>Eukaryota</taxon>
        <taxon>Fungi</taxon>
        <taxon>Dikarya</taxon>
        <taxon>Basidiomycota</taxon>
        <taxon>Agaricomycotina</taxon>
        <taxon>Agaricomycetes</taxon>
        <taxon>Agaricomycetidae</taxon>
        <taxon>Boletales</taxon>
        <taxon>Boletineae</taxon>
        <taxon>Boletaceae</taxon>
        <taxon>Boletoideae</taxon>
        <taxon>Boletus</taxon>
    </lineage>
</organism>
<dbReference type="InterPro" id="IPR010729">
    <property type="entry name" value="Ribosomal_uL29_mit"/>
</dbReference>
<evidence type="ECO:0000256" key="1">
    <source>
        <dbReference type="ARBA" id="ARBA00004173"/>
    </source>
</evidence>
<feature type="region of interest" description="Disordered" evidence="8">
    <location>
        <begin position="24"/>
        <end position="52"/>
    </location>
</feature>
<dbReference type="EMBL" id="WHUW01000008">
    <property type="protein sequence ID" value="KAF8443067.1"/>
    <property type="molecule type" value="Genomic_DNA"/>
</dbReference>
<feature type="region of interest" description="Disordered" evidence="8">
    <location>
        <begin position="183"/>
        <end position="211"/>
    </location>
</feature>
<dbReference type="Proteomes" id="UP001194468">
    <property type="component" value="Unassembled WGS sequence"/>
</dbReference>
<dbReference type="AlphaFoldDB" id="A0AAD4BYE0"/>
<gene>
    <name evidence="9" type="ORF">L210DRAFT_915576</name>
</gene>
<dbReference type="Gene3D" id="6.10.330.20">
    <property type="match status" value="1"/>
</dbReference>
<comment type="subcellular location">
    <subcellularLocation>
        <location evidence="1">Mitochondrion</location>
    </subcellularLocation>
</comment>